<comment type="caution">
    <text evidence="2">The sequence shown here is derived from an EMBL/GenBank/DDBJ whole genome shotgun (WGS) entry which is preliminary data.</text>
</comment>
<organism evidence="2 3">
    <name type="scientific">Steinernema hermaphroditum</name>
    <dbReference type="NCBI Taxonomy" id="289476"/>
    <lineage>
        <taxon>Eukaryota</taxon>
        <taxon>Metazoa</taxon>
        <taxon>Ecdysozoa</taxon>
        <taxon>Nematoda</taxon>
        <taxon>Chromadorea</taxon>
        <taxon>Rhabditida</taxon>
        <taxon>Tylenchina</taxon>
        <taxon>Panagrolaimomorpha</taxon>
        <taxon>Strongyloidoidea</taxon>
        <taxon>Steinernematidae</taxon>
        <taxon>Steinernema</taxon>
    </lineage>
</organism>
<protein>
    <recommendedName>
        <fullName evidence="4">Chondroitin proteoglycan 4 domain-containing protein</fullName>
    </recommendedName>
</protein>
<proteinExistence type="predicted"/>
<evidence type="ECO:0008006" key="4">
    <source>
        <dbReference type="Google" id="ProtNLM"/>
    </source>
</evidence>
<evidence type="ECO:0000313" key="3">
    <source>
        <dbReference type="Proteomes" id="UP001175271"/>
    </source>
</evidence>
<name>A0AA39HPN4_9BILA</name>
<dbReference type="Proteomes" id="UP001175271">
    <property type="component" value="Unassembled WGS sequence"/>
</dbReference>
<keyword evidence="3" id="KW-1185">Reference proteome</keyword>
<sequence length="270" mass="30525">MFHRLLLVVLLCPALLDAYSIRLPAAYADHHPCVSRCVANFSFYGYPTNILESDDYAAYLVNLTSICPVLLNAHDCVDQCNDRTFNPFSKRLYETMCKPDRIAALQPHLDCLKEQSDTIKEECVEVCGSMEEIVTSISNLTYQNEMKHDAHLEQKITLFEKYQCGRVKCYVQCSRSFFSKLCPRVHGVSGGTMLQTFILDTLRANLDDMQALHTKDSGPLLPNCTFVYKPDDLFSSAPRHFYNLLGFSLAQEVFFAGVKHLLEIGPEEGA</sequence>
<keyword evidence="1" id="KW-0732">Signal</keyword>
<accession>A0AA39HPN4</accession>
<evidence type="ECO:0000256" key="1">
    <source>
        <dbReference type="SAM" id="SignalP"/>
    </source>
</evidence>
<dbReference type="EMBL" id="JAUCMV010000003">
    <property type="protein sequence ID" value="KAK0409765.1"/>
    <property type="molecule type" value="Genomic_DNA"/>
</dbReference>
<gene>
    <name evidence="2" type="ORF">QR680_004741</name>
</gene>
<feature type="signal peptide" evidence="1">
    <location>
        <begin position="1"/>
        <end position="18"/>
    </location>
</feature>
<feature type="chain" id="PRO_5041436386" description="Chondroitin proteoglycan 4 domain-containing protein" evidence="1">
    <location>
        <begin position="19"/>
        <end position="270"/>
    </location>
</feature>
<dbReference type="AlphaFoldDB" id="A0AA39HPN4"/>
<reference evidence="2" key="1">
    <citation type="submission" date="2023-06" db="EMBL/GenBank/DDBJ databases">
        <title>Genomic analysis of the entomopathogenic nematode Steinernema hermaphroditum.</title>
        <authorList>
            <person name="Schwarz E.M."/>
            <person name="Heppert J.K."/>
            <person name="Baniya A."/>
            <person name="Schwartz H.T."/>
            <person name="Tan C.-H."/>
            <person name="Antoshechkin I."/>
            <person name="Sternberg P.W."/>
            <person name="Goodrich-Blair H."/>
            <person name="Dillman A.R."/>
        </authorList>
    </citation>
    <scope>NUCLEOTIDE SEQUENCE</scope>
    <source>
        <strain evidence="2">PS9179</strain>
        <tissue evidence="2">Whole animal</tissue>
    </source>
</reference>
<evidence type="ECO:0000313" key="2">
    <source>
        <dbReference type="EMBL" id="KAK0409765.1"/>
    </source>
</evidence>